<organism evidence="7 8">
    <name type="scientific">Erinaceus europaeus</name>
    <name type="common">Western European hedgehog</name>
    <dbReference type="NCBI Taxonomy" id="9365"/>
    <lineage>
        <taxon>Eukaryota</taxon>
        <taxon>Metazoa</taxon>
        <taxon>Chordata</taxon>
        <taxon>Craniata</taxon>
        <taxon>Vertebrata</taxon>
        <taxon>Euteleostomi</taxon>
        <taxon>Mammalia</taxon>
        <taxon>Eutheria</taxon>
        <taxon>Laurasiatheria</taxon>
        <taxon>Eulipotyphla</taxon>
        <taxon>Erinaceidae</taxon>
        <taxon>Erinaceinae</taxon>
        <taxon>Erinaceus</taxon>
    </lineage>
</organism>
<feature type="region of interest" description="Disordered" evidence="4">
    <location>
        <begin position="117"/>
        <end position="166"/>
    </location>
</feature>
<evidence type="ECO:0000259" key="6">
    <source>
        <dbReference type="PROSITE" id="PS50222"/>
    </source>
</evidence>
<feature type="compositionally biased region" description="Pro residues" evidence="4">
    <location>
        <begin position="652"/>
        <end position="675"/>
    </location>
</feature>
<feature type="region of interest" description="Disordered" evidence="4">
    <location>
        <begin position="492"/>
        <end position="745"/>
    </location>
</feature>
<dbReference type="InterPro" id="IPR011992">
    <property type="entry name" value="EF-hand-dom_pair"/>
</dbReference>
<feature type="compositionally biased region" description="Basic and acidic residues" evidence="4">
    <location>
        <begin position="500"/>
        <end position="514"/>
    </location>
</feature>
<evidence type="ECO:0000259" key="5">
    <source>
        <dbReference type="PROSITE" id="PS50031"/>
    </source>
</evidence>
<dbReference type="Proteomes" id="UP001652624">
    <property type="component" value="Unplaced"/>
</dbReference>
<dbReference type="CDD" id="cd00052">
    <property type="entry name" value="EH"/>
    <property type="match status" value="2"/>
</dbReference>
<evidence type="ECO:0000256" key="2">
    <source>
        <dbReference type="ARBA" id="ARBA00022837"/>
    </source>
</evidence>
<evidence type="ECO:0000256" key="3">
    <source>
        <dbReference type="SAM" id="Coils"/>
    </source>
</evidence>
<keyword evidence="1" id="KW-0479">Metal-binding</keyword>
<dbReference type="InterPro" id="IPR000261">
    <property type="entry name" value="EH_dom"/>
</dbReference>
<feature type="domain" description="EF-hand" evidence="6">
    <location>
        <begin position="62"/>
        <end position="97"/>
    </location>
</feature>
<evidence type="ECO:0000313" key="8">
    <source>
        <dbReference type="RefSeq" id="XP_060040443.1"/>
    </source>
</evidence>
<dbReference type="Gene3D" id="1.20.5.170">
    <property type="match status" value="1"/>
</dbReference>
<dbReference type="PANTHER" id="PTHR11216">
    <property type="entry name" value="EH DOMAIN"/>
    <property type="match status" value="1"/>
</dbReference>
<gene>
    <name evidence="8" type="primary">EPS15L1</name>
</gene>
<keyword evidence="2" id="KW-0106">Calcium</keyword>
<dbReference type="InterPro" id="IPR018247">
    <property type="entry name" value="EF_Hand_1_Ca_BS"/>
</dbReference>
<dbReference type="PANTHER" id="PTHR11216:SF69">
    <property type="entry name" value="EPIDERMAL GROWTH FACTOR RECEPTOR SUBSTRATE 15-LIKE 1"/>
    <property type="match status" value="1"/>
</dbReference>
<dbReference type="Pfam" id="PF12763">
    <property type="entry name" value="EH"/>
    <property type="match status" value="2"/>
</dbReference>
<dbReference type="RefSeq" id="XP_060040443.1">
    <property type="nucleotide sequence ID" value="XM_060184460.1"/>
</dbReference>
<dbReference type="InterPro" id="IPR002048">
    <property type="entry name" value="EF_hand_dom"/>
</dbReference>
<protein>
    <submittedName>
        <fullName evidence="8">Epidermal growth factor receptor substrate 15-like 1 isoform X3</fullName>
    </submittedName>
</protein>
<feature type="coiled-coil region" evidence="3">
    <location>
        <begin position="285"/>
        <end position="424"/>
    </location>
</feature>
<feature type="domain" description="EH" evidence="5">
    <location>
        <begin position="30"/>
        <end position="118"/>
    </location>
</feature>
<dbReference type="GeneID" id="103122639"/>
<dbReference type="PROSITE" id="PS50222">
    <property type="entry name" value="EF_HAND_2"/>
    <property type="match status" value="2"/>
</dbReference>
<accession>A0ABM3WV49</accession>
<dbReference type="Gene3D" id="1.10.238.10">
    <property type="entry name" value="EF-hand"/>
    <property type="match status" value="2"/>
</dbReference>
<feature type="region of interest" description="Disordered" evidence="4">
    <location>
        <begin position="250"/>
        <end position="278"/>
    </location>
</feature>
<feature type="domain" description="EH" evidence="5">
    <location>
        <begin position="176"/>
        <end position="266"/>
    </location>
</feature>
<feature type="domain" description="EF-hand" evidence="6">
    <location>
        <begin position="175"/>
        <end position="210"/>
    </location>
</feature>
<feature type="compositionally biased region" description="Low complexity" evidence="4">
    <location>
        <begin position="145"/>
        <end position="159"/>
    </location>
</feature>
<dbReference type="PROSITE" id="PS50031">
    <property type="entry name" value="EH"/>
    <property type="match status" value="2"/>
</dbReference>
<keyword evidence="3" id="KW-0175">Coiled coil</keyword>
<name>A0ABM3WV49_ERIEU</name>
<evidence type="ECO:0000256" key="1">
    <source>
        <dbReference type="ARBA" id="ARBA00022723"/>
    </source>
</evidence>
<keyword evidence="7" id="KW-1185">Reference proteome</keyword>
<feature type="compositionally biased region" description="Low complexity" evidence="4">
    <location>
        <begin position="728"/>
        <end position="743"/>
    </location>
</feature>
<dbReference type="PROSITE" id="PS00018">
    <property type="entry name" value="EF_HAND_1"/>
    <property type="match status" value="1"/>
</dbReference>
<evidence type="ECO:0000313" key="7">
    <source>
        <dbReference type="Proteomes" id="UP001652624"/>
    </source>
</evidence>
<evidence type="ECO:0000256" key="4">
    <source>
        <dbReference type="SAM" id="MobiDB-lite"/>
    </source>
</evidence>
<dbReference type="SMART" id="SM00054">
    <property type="entry name" value="EFh"/>
    <property type="match status" value="3"/>
</dbReference>
<sequence length="795" mass="85386">MPPPKFHDTSSPLMVTPPAADTHWAVRVEEKAKFDGIFDSLLPVGGLLSGEKVRPVLVNSKLPLDVLGRVWDLSDIDRDGHLDRDEFAVAMHLVYRALEKEPVPAALPPALVPPAKRRKPPAFPGAVPVLPASPPPHESLRSTPSHGSASSLNSAGSLSPKAGKQATGGWVVPAADKLRFDDIFLKTDQDQDGYVSGQEAKDIFIHSGLGQGLLAHIWALADTQQTGKLNKEQFALAMFLIQRKVSKGLDPPQVLPPDMVPPSERSTPGPDGTGSLGEFAGVKELEDISQEVSRLQREKLALEQDIRDKEEAARQKASEVQELQAELDREAGGLQELETQKQEAQQRLQEMEQQKSRLRGMLGDARAKCQGETRTVSALRAQIQTQEAELRQQEAGLGRARADLARLQEEETQLEQSLRAGRAQLATILRSLRATHDEIGQARSRLSQLQLGQQDVHRSLEQLEPAAGGASLAVDDPFKNKALLFSNPQDLHPASFQAEDPFKSDPFRGADPFKGDPFVQQPTASTDPFGGDPFQESDPFQDSGPDDFFKKQEASGRFSADPFSKNPVLPAKLDPFEAGDPFSSAGAPAKGSGPFSTPDPFGSGAFGSPEGFADFSHMAKPPTVGAPPVSLGGPGFPEAPSPGSPCEQDTPILPPKKPAPPRPKGPSAPEAPSPPRYSLLAGTNTPVSQLGAADFAQPPDPFQPVDASLGDPFQAPQLCGAPFGARDPFAPGAKPAPPATGFADFTSLGDEEQQLVWAKRESEKAERERLARLWRQEQEDVELAIALSRADMPAA</sequence>
<reference evidence="8" key="1">
    <citation type="submission" date="2025-08" db="UniProtKB">
        <authorList>
            <consortium name="RefSeq"/>
        </authorList>
    </citation>
    <scope>IDENTIFICATION</scope>
</reference>
<dbReference type="SUPFAM" id="SSF47473">
    <property type="entry name" value="EF-hand"/>
    <property type="match status" value="2"/>
</dbReference>
<proteinExistence type="predicted"/>
<dbReference type="SMART" id="SM00027">
    <property type="entry name" value="EH"/>
    <property type="match status" value="2"/>
</dbReference>